<organism evidence="1">
    <name type="scientific">Oryza sativa subsp. japonica</name>
    <name type="common">Rice</name>
    <dbReference type="NCBI Taxonomy" id="39947"/>
    <lineage>
        <taxon>Eukaryota</taxon>
        <taxon>Viridiplantae</taxon>
        <taxon>Streptophyta</taxon>
        <taxon>Embryophyta</taxon>
        <taxon>Tracheophyta</taxon>
        <taxon>Spermatophyta</taxon>
        <taxon>Magnoliopsida</taxon>
        <taxon>Liliopsida</taxon>
        <taxon>Poales</taxon>
        <taxon>Poaceae</taxon>
        <taxon>BOP clade</taxon>
        <taxon>Oryzoideae</taxon>
        <taxon>Oryzeae</taxon>
        <taxon>Oryzinae</taxon>
        <taxon>Oryza</taxon>
        <taxon>Oryza sativa</taxon>
    </lineage>
</organism>
<dbReference type="AlphaFoldDB" id="Q8S9Y9"/>
<reference evidence="1" key="1">
    <citation type="journal article" date="2002" name="Nature">
        <title>The genome sequence and structure of rice chromosome 1.</title>
        <authorList>
            <person name="Sasaki T."/>
            <person name="Matsumoto T."/>
            <person name="Yamamoto K."/>
            <person name="Sakata K."/>
            <person name="Baba T."/>
            <person name="Katayose Y."/>
            <person name="Wu J."/>
            <person name="Niimura Y."/>
            <person name="Cheng Z."/>
            <person name="Nagamura Y."/>
            <person name="Antonio B.A."/>
            <person name="Kanamori H."/>
            <person name="Hosokawa S."/>
            <person name="Masukawa M."/>
            <person name="Arikawa K."/>
            <person name="Chiden Y."/>
            <person name="Hayashi M."/>
            <person name="Okamoto M."/>
            <person name="Ando T."/>
            <person name="Aoki H."/>
            <person name="Arita K."/>
            <person name="Hamada M."/>
            <person name="Harada C."/>
            <person name="Hijishita S."/>
            <person name="Honda M."/>
            <person name="Ichikawa Y."/>
            <person name="Idonuma A."/>
            <person name="Iijima M."/>
            <person name="Ikeda M."/>
            <person name="Ikeno M."/>
            <person name="Itoh S."/>
            <person name="Itoh T."/>
            <person name="Itoh Y."/>
            <person name="Itoh Y."/>
            <person name="Iwabuchi A."/>
            <person name="Kamiya K."/>
            <person name="Karasawa W."/>
            <person name="Katagiri S."/>
            <person name="Kikuta A."/>
            <person name="Kobayashi N."/>
            <person name="Kono I."/>
            <person name="Machita K."/>
            <person name="Maehara T."/>
            <person name="Mizuno H."/>
            <person name="Mizubayashi T."/>
            <person name="Mukai Y."/>
            <person name="Nagasaki H."/>
            <person name="Nakashima M."/>
            <person name="Nakama Y."/>
            <person name="Nakamichi Y."/>
            <person name="Nakamura M."/>
            <person name="Namiki N."/>
            <person name="Negishi M."/>
            <person name="Ohta I."/>
            <person name="Ono N."/>
            <person name="Saji S."/>
            <person name="Sakai K."/>
            <person name="Shibata M."/>
            <person name="Shimokawa T."/>
            <person name="Shomura A."/>
            <person name="Song J."/>
            <person name="Takazaki Y."/>
            <person name="Terasawa K."/>
            <person name="Tsuji K."/>
            <person name="Waki K."/>
            <person name="Yamagata H."/>
            <person name="Yamane H."/>
            <person name="Yoshiki S."/>
            <person name="Yoshihara R."/>
            <person name="Yukawa K."/>
            <person name="Zhong H."/>
            <person name="Iwama H."/>
            <person name="Endo T."/>
            <person name="Ito H."/>
            <person name="Hahn J.H."/>
            <person name="Kim H.I."/>
            <person name="Eun M.Y."/>
            <person name="Yano M."/>
            <person name="Jiang J."/>
            <person name="Gojobori T."/>
        </authorList>
    </citation>
    <scope>NUCLEOTIDE SEQUENCE [LARGE SCALE GENOMIC DNA]</scope>
</reference>
<dbReference type="Proteomes" id="UP000817658">
    <property type="component" value="Chromosome 1"/>
</dbReference>
<sequence>MQTTKMDRVVRVYSGGTVSANGKFDEMKVGVLVFASSPTWAQLCDRVRSKMEHVVPTNVMRMEGQYVARFGSGEHFVMMPMSCETTKFGMNRRMGYAHMGDGLVWILRAIK</sequence>
<gene>
    <name evidence="1" type="primary">OJ1656_A11.25</name>
</gene>
<protein>
    <submittedName>
        <fullName evidence="1">Uncharacterized protein OJ1656_A11.25</fullName>
    </submittedName>
</protein>
<dbReference type="EMBL" id="AP003448">
    <property type="protein sequence ID" value="BAB85332.1"/>
    <property type="molecule type" value="Genomic_DNA"/>
</dbReference>
<accession>Q8S9Y9</accession>
<evidence type="ECO:0000313" key="1">
    <source>
        <dbReference type="EMBL" id="BAB85332.1"/>
    </source>
</evidence>
<proteinExistence type="predicted"/>
<name>Q8S9Y9_ORYSJ</name>